<dbReference type="EMBL" id="MTEI01000003">
    <property type="protein sequence ID" value="OQW88597.1"/>
    <property type="molecule type" value="Genomic_DNA"/>
</dbReference>
<feature type="domain" description="AAA" evidence="1">
    <location>
        <begin position="17"/>
        <end position="140"/>
    </location>
</feature>
<accession>A0A1W9KVP2</accession>
<dbReference type="PANTHER" id="PTHR43566:SF2">
    <property type="entry name" value="DUF4143 DOMAIN-CONTAINING PROTEIN"/>
    <property type="match status" value="1"/>
</dbReference>
<dbReference type="Pfam" id="PF13173">
    <property type="entry name" value="AAA_14"/>
    <property type="match status" value="1"/>
</dbReference>
<protein>
    <submittedName>
        <fullName evidence="3">ATPase</fullName>
    </submittedName>
</protein>
<comment type="caution">
    <text evidence="3">The sequence shown here is derived from an EMBL/GenBank/DDBJ whole genome shotgun (WGS) entry which is preliminary data.</text>
</comment>
<evidence type="ECO:0000259" key="2">
    <source>
        <dbReference type="Pfam" id="PF13635"/>
    </source>
</evidence>
<evidence type="ECO:0000313" key="3">
    <source>
        <dbReference type="EMBL" id="OQW88597.1"/>
    </source>
</evidence>
<sequence length="403" mass="43771">MKVRFAENELATLLNQFPAVVLLGPRQAGKTTLALAVMAKHDNSVYLDLELPSVMRQLDDPQAYLLAQSHKLVILDEVQRVPELFAVLRGVIDIRRRSGEAAGQFLLLGSATGVLLRQASESLAGRVAQLELTPFQAREALAPDAPAEALNALWVRGGFPLSWLATTDAQSLRWRDAFIATYLERDIPALGPKIPATTLRHFWTMLAHSQGSMLNQSQLAASLAVSGQMVARYIDILCDLMLLRRLQPWHGNVGKRLVRSPKVYVRDSGLVHALLGLETLDAVLGHPVAGVSWEGFVIEQLLAVAPQAQASFYRTAHGAEADLVLGLSSGQTWVIEIKRSTAPTVSKGFHLAAADVGATRKVLIAPVGAPYPLREGIEVMNPLHAVAQLAENRLKNVAKPFNA</sequence>
<dbReference type="InterPro" id="IPR027417">
    <property type="entry name" value="P-loop_NTPase"/>
</dbReference>
<dbReference type="InterPro" id="IPR025420">
    <property type="entry name" value="DUF4143"/>
</dbReference>
<gene>
    <name evidence="3" type="ORF">BWK72_06295</name>
</gene>
<dbReference type="Pfam" id="PF13635">
    <property type="entry name" value="DUF4143"/>
    <property type="match status" value="1"/>
</dbReference>
<proteinExistence type="predicted"/>
<dbReference type="Proteomes" id="UP000192505">
    <property type="component" value="Unassembled WGS sequence"/>
</dbReference>
<dbReference type="AlphaFoldDB" id="A0A1W9KVP2"/>
<dbReference type="PANTHER" id="PTHR43566">
    <property type="entry name" value="CONSERVED PROTEIN"/>
    <property type="match status" value="1"/>
</dbReference>
<evidence type="ECO:0000259" key="1">
    <source>
        <dbReference type="Pfam" id="PF13173"/>
    </source>
</evidence>
<feature type="domain" description="DUF4143" evidence="2">
    <location>
        <begin position="184"/>
        <end position="340"/>
    </location>
</feature>
<dbReference type="InterPro" id="IPR041682">
    <property type="entry name" value="AAA_14"/>
</dbReference>
<evidence type="ECO:0000313" key="4">
    <source>
        <dbReference type="Proteomes" id="UP000192505"/>
    </source>
</evidence>
<reference evidence="3 4" key="1">
    <citation type="submission" date="2017-01" db="EMBL/GenBank/DDBJ databases">
        <title>Novel large sulfur bacteria in the metagenomes of groundwater-fed chemosynthetic microbial mats in the Lake Huron basin.</title>
        <authorList>
            <person name="Sharrar A.M."/>
            <person name="Flood B.E."/>
            <person name="Bailey J.V."/>
            <person name="Jones D.S."/>
            <person name="Biddanda B."/>
            <person name="Ruberg S.A."/>
            <person name="Marcus D.N."/>
            <person name="Dick G.J."/>
        </authorList>
    </citation>
    <scope>NUCLEOTIDE SEQUENCE [LARGE SCALE GENOMIC DNA]</scope>
    <source>
        <strain evidence="3">A7</strain>
    </source>
</reference>
<organism evidence="3 4">
    <name type="scientific">Rhodoferax ferrireducens</name>
    <dbReference type="NCBI Taxonomy" id="192843"/>
    <lineage>
        <taxon>Bacteria</taxon>
        <taxon>Pseudomonadati</taxon>
        <taxon>Pseudomonadota</taxon>
        <taxon>Betaproteobacteria</taxon>
        <taxon>Burkholderiales</taxon>
        <taxon>Comamonadaceae</taxon>
        <taxon>Rhodoferax</taxon>
    </lineage>
</organism>
<name>A0A1W9KVP2_9BURK</name>
<dbReference type="SUPFAM" id="SSF52540">
    <property type="entry name" value="P-loop containing nucleoside triphosphate hydrolases"/>
    <property type="match status" value="1"/>
</dbReference>